<dbReference type="Proteomes" id="UP001597427">
    <property type="component" value="Unassembled WGS sequence"/>
</dbReference>
<feature type="binding site" evidence="9">
    <location>
        <position position="43"/>
    </location>
    <ligand>
        <name>substrate</name>
    </ligand>
</feature>
<comment type="similarity">
    <text evidence="9">Belongs to the bacterial CoaD family.</text>
</comment>
<evidence type="ECO:0000256" key="7">
    <source>
        <dbReference type="ARBA" id="ARBA00022993"/>
    </source>
</evidence>
<feature type="binding site" evidence="9">
    <location>
        <position position="101"/>
    </location>
    <ligand>
        <name>ATP</name>
        <dbReference type="ChEBI" id="CHEBI:30616"/>
    </ligand>
</feature>
<keyword evidence="12" id="KW-1185">Reference proteome</keyword>
<protein>
    <recommendedName>
        <fullName evidence="9">Phosphopantetheine adenylyltransferase</fullName>
        <ecNumber evidence="9">2.7.7.3</ecNumber>
    </recommendedName>
    <alternativeName>
        <fullName evidence="9">Dephospho-CoA pyrophosphorylase</fullName>
    </alternativeName>
    <alternativeName>
        <fullName evidence="9">Pantetheine-phosphate adenylyltransferase</fullName>
        <shortName evidence="9">PPAT</shortName>
    </alternativeName>
</protein>
<dbReference type="InterPro" id="IPR001980">
    <property type="entry name" value="PPAT"/>
</dbReference>
<comment type="cofactor">
    <cofactor evidence="9">
        <name>Mg(2+)</name>
        <dbReference type="ChEBI" id="CHEBI:18420"/>
    </cofactor>
</comment>
<keyword evidence="1 9" id="KW-0963">Cytoplasm</keyword>
<dbReference type="Pfam" id="PF01467">
    <property type="entry name" value="CTP_transf_like"/>
    <property type="match status" value="1"/>
</dbReference>
<comment type="subunit">
    <text evidence="9">Homohexamer.</text>
</comment>
<dbReference type="PANTHER" id="PTHR21342:SF1">
    <property type="entry name" value="PHOSPHOPANTETHEINE ADENYLYLTRANSFERASE"/>
    <property type="match status" value="1"/>
</dbReference>
<comment type="subcellular location">
    <subcellularLocation>
        <location evidence="9">Cytoplasm</location>
    </subcellularLocation>
</comment>
<feature type="binding site" evidence="9">
    <location>
        <begin position="11"/>
        <end position="12"/>
    </location>
    <ligand>
        <name>ATP</name>
        <dbReference type="ChEBI" id="CHEBI:30616"/>
    </ligand>
</feature>
<dbReference type="PANTHER" id="PTHR21342">
    <property type="entry name" value="PHOSPHOPANTETHEINE ADENYLYLTRANSFERASE"/>
    <property type="match status" value="1"/>
</dbReference>
<keyword evidence="2 9" id="KW-0808">Transferase</keyword>
<dbReference type="SUPFAM" id="SSF52374">
    <property type="entry name" value="Nucleotidylyl transferase"/>
    <property type="match status" value="1"/>
</dbReference>
<feature type="binding site" evidence="9">
    <location>
        <begin position="91"/>
        <end position="93"/>
    </location>
    <ligand>
        <name>ATP</name>
        <dbReference type="ChEBI" id="CHEBI:30616"/>
    </ligand>
</feature>
<keyword evidence="7 9" id="KW-0173">Coenzyme A biosynthesis</keyword>
<evidence type="ECO:0000256" key="3">
    <source>
        <dbReference type="ARBA" id="ARBA00022695"/>
    </source>
</evidence>
<comment type="catalytic activity">
    <reaction evidence="8 9">
        <text>(R)-4'-phosphopantetheine + ATP + H(+) = 3'-dephospho-CoA + diphosphate</text>
        <dbReference type="Rhea" id="RHEA:19801"/>
        <dbReference type="ChEBI" id="CHEBI:15378"/>
        <dbReference type="ChEBI" id="CHEBI:30616"/>
        <dbReference type="ChEBI" id="CHEBI:33019"/>
        <dbReference type="ChEBI" id="CHEBI:57328"/>
        <dbReference type="ChEBI" id="CHEBI:61723"/>
        <dbReference type="EC" id="2.7.7.3"/>
    </reaction>
</comment>
<dbReference type="GO" id="GO:0004595">
    <property type="term" value="F:pantetheine-phosphate adenylyltransferase activity"/>
    <property type="evidence" value="ECO:0007669"/>
    <property type="project" value="UniProtKB-EC"/>
</dbReference>
<gene>
    <name evidence="9 11" type="primary">coaD</name>
    <name evidence="11" type="ORF">ACFSR0_03600</name>
</gene>
<dbReference type="CDD" id="cd02163">
    <property type="entry name" value="PPAT"/>
    <property type="match status" value="1"/>
</dbReference>
<dbReference type="Gene3D" id="3.40.50.620">
    <property type="entry name" value="HUPs"/>
    <property type="match status" value="1"/>
</dbReference>
<keyword evidence="4 9" id="KW-0547">Nucleotide-binding</keyword>
<feature type="binding site" evidence="9">
    <location>
        <begin position="126"/>
        <end position="132"/>
    </location>
    <ligand>
        <name>ATP</name>
        <dbReference type="ChEBI" id="CHEBI:30616"/>
    </ligand>
</feature>
<evidence type="ECO:0000256" key="1">
    <source>
        <dbReference type="ARBA" id="ARBA00022490"/>
    </source>
</evidence>
<dbReference type="InterPro" id="IPR004821">
    <property type="entry name" value="Cyt_trans-like"/>
</dbReference>
<dbReference type="NCBIfam" id="TIGR01510">
    <property type="entry name" value="coaD_prev_kdtB"/>
    <property type="match status" value="1"/>
</dbReference>
<evidence type="ECO:0000256" key="8">
    <source>
        <dbReference type="ARBA" id="ARBA00029346"/>
    </source>
</evidence>
<evidence type="ECO:0000256" key="5">
    <source>
        <dbReference type="ARBA" id="ARBA00022840"/>
    </source>
</evidence>
<evidence type="ECO:0000313" key="12">
    <source>
        <dbReference type="Proteomes" id="UP001597427"/>
    </source>
</evidence>
<dbReference type="EC" id="2.7.7.3" evidence="9"/>
<comment type="caution">
    <text evidence="11">The sequence shown here is derived from an EMBL/GenBank/DDBJ whole genome shotgun (WGS) entry which is preliminary data.</text>
</comment>
<keyword evidence="5 9" id="KW-0067">ATP-binding</keyword>
<feature type="domain" description="Cytidyltransferase-like" evidence="10">
    <location>
        <begin position="7"/>
        <end position="136"/>
    </location>
</feature>
<accession>A0ABW5TGX5</accession>
<organism evidence="11 12">
    <name type="scientific">Enterococcus camelliae</name>
    <dbReference type="NCBI Taxonomy" id="453959"/>
    <lineage>
        <taxon>Bacteria</taxon>
        <taxon>Bacillati</taxon>
        <taxon>Bacillota</taxon>
        <taxon>Bacilli</taxon>
        <taxon>Lactobacillales</taxon>
        <taxon>Enterococcaceae</taxon>
        <taxon>Enterococcus</taxon>
    </lineage>
</organism>
<dbReference type="RefSeq" id="WP_379979994.1">
    <property type="nucleotide sequence ID" value="NZ_JBHUMO010000023.1"/>
</dbReference>
<evidence type="ECO:0000256" key="9">
    <source>
        <dbReference type="HAMAP-Rule" id="MF_00151"/>
    </source>
</evidence>
<keyword evidence="3 9" id="KW-0548">Nucleotidyltransferase</keyword>
<keyword evidence="6 9" id="KW-0460">Magnesium</keyword>
<evidence type="ECO:0000259" key="10">
    <source>
        <dbReference type="Pfam" id="PF01467"/>
    </source>
</evidence>
<feature type="binding site" evidence="9">
    <location>
        <position position="11"/>
    </location>
    <ligand>
        <name>substrate</name>
    </ligand>
</feature>
<evidence type="ECO:0000313" key="11">
    <source>
        <dbReference type="EMBL" id="MFD2728515.1"/>
    </source>
</evidence>
<evidence type="ECO:0000256" key="6">
    <source>
        <dbReference type="ARBA" id="ARBA00022842"/>
    </source>
</evidence>
<comment type="pathway">
    <text evidence="9">Cofactor biosynthesis; coenzyme A biosynthesis; CoA from (R)-pantothenate: step 4/5.</text>
</comment>
<feature type="binding site" evidence="9">
    <location>
        <position position="76"/>
    </location>
    <ligand>
        <name>substrate</name>
    </ligand>
</feature>
<dbReference type="InterPro" id="IPR014729">
    <property type="entry name" value="Rossmann-like_a/b/a_fold"/>
</dbReference>
<feature type="site" description="Transition state stabilizer" evidence="9">
    <location>
        <position position="19"/>
    </location>
</feature>
<evidence type="ECO:0000256" key="2">
    <source>
        <dbReference type="ARBA" id="ARBA00022679"/>
    </source>
</evidence>
<feature type="binding site" evidence="9">
    <location>
        <position position="90"/>
    </location>
    <ligand>
        <name>substrate</name>
    </ligand>
</feature>
<dbReference type="HAMAP" id="MF_00151">
    <property type="entry name" value="PPAT_bact"/>
    <property type="match status" value="1"/>
</dbReference>
<sequence length="159" mass="18256">MSEKIALFPGSFDPITLGHVDLIERAAHLFDKVYVGVFPNTSKQSFFSMEEKMTLVQQTLQAYQNVIVVSQEKDLTVTYAKKIGANYLIRGIRNSKDFEYEKDIYVLNQHLDRSIETVYFLANPKYEHISSSMLKEILTFGGDISSFLPTVVNQYIEKK</sequence>
<reference evidence="12" key="1">
    <citation type="journal article" date="2019" name="Int. J. Syst. Evol. Microbiol.">
        <title>The Global Catalogue of Microorganisms (GCM) 10K type strain sequencing project: providing services to taxonomists for standard genome sequencing and annotation.</title>
        <authorList>
            <consortium name="The Broad Institute Genomics Platform"/>
            <consortium name="The Broad Institute Genome Sequencing Center for Infectious Disease"/>
            <person name="Wu L."/>
            <person name="Ma J."/>
        </authorList>
    </citation>
    <scope>NUCLEOTIDE SEQUENCE [LARGE SCALE GENOMIC DNA]</scope>
    <source>
        <strain evidence="12">TISTR 932</strain>
    </source>
</reference>
<dbReference type="NCBIfam" id="TIGR00125">
    <property type="entry name" value="cyt_tran_rel"/>
    <property type="match status" value="1"/>
</dbReference>
<dbReference type="EMBL" id="JBHUMO010000023">
    <property type="protein sequence ID" value="MFD2728515.1"/>
    <property type="molecule type" value="Genomic_DNA"/>
</dbReference>
<name>A0ABW5TGX5_9ENTE</name>
<proteinExistence type="inferred from homology"/>
<evidence type="ECO:0000256" key="4">
    <source>
        <dbReference type="ARBA" id="ARBA00022741"/>
    </source>
</evidence>
<dbReference type="PRINTS" id="PR01020">
    <property type="entry name" value="LPSBIOSNTHSS"/>
</dbReference>
<comment type="function">
    <text evidence="9">Reversibly transfers an adenylyl group from ATP to 4'-phosphopantetheine, yielding dephospho-CoA (dPCoA) and pyrophosphate.</text>
</comment>
<feature type="binding site" evidence="9">
    <location>
        <position position="19"/>
    </location>
    <ligand>
        <name>ATP</name>
        <dbReference type="ChEBI" id="CHEBI:30616"/>
    </ligand>
</feature>